<keyword evidence="4" id="KW-0479">Metal-binding</keyword>
<dbReference type="SFLD" id="SFLDG01129">
    <property type="entry name" value="C1.5:_HAD__Beta-PGM__Phosphata"/>
    <property type="match status" value="1"/>
</dbReference>
<dbReference type="Proteomes" id="UP000245765">
    <property type="component" value="Unassembled WGS sequence"/>
</dbReference>
<dbReference type="PRINTS" id="PR00413">
    <property type="entry name" value="HADHALOGNASE"/>
</dbReference>
<dbReference type="SUPFAM" id="SSF56784">
    <property type="entry name" value="HAD-like"/>
    <property type="match status" value="1"/>
</dbReference>
<dbReference type="OrthoDB" id="9797416at2"/>
<evidence type="ECO:0000256" key="3">
    <source>
        <dbReference type="ARBA" id="ARBA00023167"/>
    </source>
</evidence>
<dbReference type="Gene3D" id="1.10.720.60">
    <property type="match status" value="1"/>
</dbReference>
<comment type="caution">
    <text evidence="5">The sequence shown here is derived from an EMBL/GenBank/DDBJ whole genome shotgun (WGS) entry which is preliminary data.</text>
</comment>
<comment type="similarity">
    <text evidence="4">Belongs to the HAD-like hydrolase superfamily. MasA/MtnC family.</text>
</comment>
<keyword evidence="3 4" id="KW-0486">Methionine biosynthesis</keyword>
<keyword evidence="6" id="KW-1185">Reference proteome</keyword>
<dbReference type="Pfam" id="PF00702">
    <property type="entry name" value="Hydrolase"/>
    <property type="match status" value="1"/>
</dbReference>
<gene>
    <name evidence="4 5" type="primary">mtnC</name>
    <name evidence="5" type="ORF">DFH01_17025</name>
</gene>
<comment type="pathway">
    <text evidence="4">Amino-acid biosynthesis; L-methionine biosynthesis via salvage pathway; L-methionine from S-methyl-5-thio-alpha-D-ribose 1-phosphate: step 3/6.</text>
</comment>
<dbReference type="GO" id="GO:0043716">
    <property type="term" value="F:2-hydroxy-3-keto-5-methylthiopentenyl-1-phosphate phosphatase activity"/>
    <property type="evidence" value="ECO:0007669"/>
    <property type="project" value="UniProtKB-UniRule"/>
</dbReference>
<dbReference type="PANTHER" id="PTHR20371">
    <property type="entry name" value="ENOLASE-PHOSPHATASE E1"/>
    <property type="match status" value="1"/>
</dbReference>
<organism evidence="5 6">
    <name type="scientific">Falsiroseomonas bella</name>
    <dbReference type="NCBI Taxonomy" id="2184016"/>
    <lineage>
        <taxon>Bacteria</taxon>
        <taxon>Pseudomonadati</taxon>
        <taxon>Pseudomonadota</taxon>
        <taxon>Alphaproteobacteria</taxon>
        <taxon>Acetobacterales</taxon>
        <taxon>Roseomonadaceae</taxon>
        <taxon>Falsiroseomonas</taxon>
    </lineage>
</organism>
<evidence type="ECO:0000313" key="6">
    <source>
        <dbReference type="Proteomes" id="UP000245765"/>
    </source>
</evidence>
<evidence type="ECO:0000256" key="2">
    <source>
        <dbReference type="ARBA" id="ARBA00022801"/>
    </source>
</evidence>
<dbReference type="InterPro" id="IPR023943">
    <property type="entry name" value="Enolase-ppase_E1"/>
</dbReference>
<comment type="subunit">
    <text evidence="4">Monomer.</text>
</comment>
<evidence type="ECO:0000256" key="1">
    <source>
        <dbReference type="ARBA" id="ARBA00022605"/>
    </source>
</evidence>
<dbReference type="AlphaFoldDB" id="A0A317FBF0"/>
<dbReference type="UniPathway" id="UPA00904">
    <property type="reaction ID" value="UER00876"/>
</dbReference>
<evidence type="ECO:0000256" key="4">
    <source>
        <dbReference type="HAMAP-Rule" id="MF_01681"/>
    </source>
</evidence>
<keyword evidence="1 4" id="KW-0028">Amino-acid biosynthesis</keyword>
<dbReference type="EC" id="3.1.3.77" evidence="4"/>
<dbReference type="InterPro" id="IPR036412">
    <property type="entry name" value="HAD-like_sf"/>
</dbReference>
<dbReference type="GO" id="GO:0043874">
    <property type="term" value="F:acireductone synthase activity"/>
    <property type="evidence" value="ECO:0007669"/>
    <property type="project" value="UniProtKB-EC"/>
</dbReference>
<reference evidence="6" key="1">
    <citation type="submission" date="2018-05" db="EMBL/GenBank/DDBJ databases">
        <authorList>
            <person name="Du Z."/>
            <person name="Wang X."/>
        </authorList>
    </citation>
    <scope>NUCLEOTIDE SEQUENCE [LARGE SCALE GENOMIC DNA]</scope>
    <source>
        <strain evidence="6">CQN31</strain>
    </source>
</reference>
<keyword evidence="2 4" id="KW-0378">Hydrolase</keyword>
<dbReference type="InterPro" id="IPR006439">
    <property type="entry name" value="HAD-SF_hydro_IA"/>
</dbReference>
<dbReference type="GO" id="GO:0000287">
    <property type="term" value="F:magnesium ion binding"/>
    <property type="evidence" value="ECO:0007669"/>
    <property type="project" value="UniProtKB-UniRule"/>
</dbReference>
<keyword evidence="4" id="KW-0460">Magnesium</keyword>
<dbReference type="NCBIfam" id="TIGR01691">
    <property type="entry name" value="enolase-ppase"/>
    <property type="match status" value="1"/>
</dbReference>
<dbReference type="SFLD" id="SFLDF00044">
    <property type="entry name" value="enolase-phosphatase"/>
    <property type="match status" value="1"/>
</dbReference>
<comment type="function">
    <text evidence="4">Bifunctional enzyme that catalyzes the enolization of 2,3-diketo-5-methylthiopentyl-1-phosphate (DK-MTP-1-P) into the intermediate 2-hydroxy-3-keto-5-methylthiopentenyl-1-phosphate (HK-MTPenyl-1-P), which is then dephosphorylated to form the acireductone 1,2-dihydroxy-3-keto-5-methylthiopentene (DHK-MTPene).</text>
</comment>
<proteinExistence type="inferred from homology"/>
<name>A0A317FBF0_9PROT</name>
<dbReference type="Gene3D" id="3.40.50.1000">
    <property type="entry name" value="HAD superfamily/HAD-like"/>
    <property type="match status" value="1"/>
</dbReference>
<dbReference type="PANTHER" id="PTHR20371:SF1">
    <property type="entry name" value="ENOLASE-PHOSPHATASE E1"/>
    <property type="match status" value="1"/>
</dbReference>
<sequence>MSEAHPEPPHGDPGVGEDAVRAIVTDIEGTTSAIAFVKDTLFPFAAANLDAFLDARAADPAVAAILSEIPGPDPRATLRHWMAEDAKVTPLKTLQGMIWRAGFEDGRLRGHLWPDVPACLRAWAASGLTLAVYSSGSVEAQRLLFRHSAAGDLEPLFAGFFDTRTGPKRDARSYATIVASLGTNAQETLFLSDVVEELDAAAAAGLLTCQLIRPQDGTRPAHRHAEAPDFPAVAARFGLPPPQPPPG</sequence>
<dbReference type="EMBL" id="QGNA01000004">
    <property type="protein sequence ID" value="PWS35337.1"/>
    <property type="molecule type" value="Genomic_DNA"/>
</dbReference>
<dbReference type="GO" id="GO:0019509">
    <property type="term" value="P:L-methionine salvage from methylthioadenosine"/>
    <property type="evidence" value="ECO:0007669"/>
    <property type="project" value="UniProtKB-UniRule"/>
</dbReference>
<dbReference type="HAMAP" id="MF_01681">
    <property type="entry name" value="Salvage_MtnC"/>
    <property type="match status" value="1"/>
</dbReference>
<comment type="pathway">
    <text evidence="4">Amino-acid biosynthesis; L-methionine biosynthesis via salvage pathway; L-methionine from S-methyl-5-thio-alpha-D-ribose 1-phosphate: step 4/6.</text>
</comment>
<accession>A0A317FBF0</accession>
<dbReference type="SFLD" id="SFLDS00003">
    <property type="entry name" value="Haloacid_Dehalogenase"/>
    <property type="match status" value="1"/>
</dbReference>
<dbReference type="RefSeq" id="WP_109871704.1">
    <property type="nucleotide sequence ID" value="NZ_QGNA01000004.1"/>
</dbReference>
<comment type="catalytic activity">
    <reaction evidence="4">
        <text>5-methylsulfanyl-2,3-dioxopentyl phosphate + H2O = 1,2-dihydroxy-5-(methylsulfanyl)pent-1-en-3-one + phosphate</text>
        <dbReference type="Rhea" id="RHEA:21700"/>
        <dbReference type="ChEBI" id="CHEBI:15377"/>
        <dbReference type="ChEBI" id="CHEBI:43474"/>
        <dbReference type="ChEBI" id="CHEBI:49252"/>
        <dbReference type="ChEBI" id="CHEBI:58828"/>
        <dbReference type="EC" id="3.1.3.77"/>
    </reaction>
</comment>
<dbReference type="CDD" id="cd01629">
    <property type="entry name" value="HAD_EP"/>
    <property type="match status" value="1"/>
</dbReference>
<protein>
    <recommendedName>
        <fullName evidence="4">Enolase-phosphatase E1</fullName>
        <ecNumber evidence="4">3.1.3.77</ecNumber>
    </recommendedName>
    <alternativeName>
        <fullName evidence="4">2,3-diketo-5-methylthio-1-phosphopentane phosphatase</fullName>
    </alternativeName>
</protein>
<dbReference type="GO" id="GO:0043715">
    <property type="term" value="F:2,3-diketo-5-methylthiopentyl-1-phosphate enolase activity"/>
    <property type="evidence" value="ECO:0007669"/>
    <property type="project" value="UniProtKB-UniRule"/>
</dbReference>
<evidence type="ECO:0000313" key="5">
    <source>
        <dbReference type="EMBL" id="PWS35337.1"/>
    </source>
</evidence>
<dbReference type="SFLD" id="SFLDG01133">
    <property type="entry name" value="C1.5.4:_Enolase-phosphatase_Li"/>
    <property type="match status" value="1"/>
</dbReference>
<dbReference type="InterPro" id="IPR023214">
    <property type="entry name" value="HAD_sf"/>
</dbReference>
<comment type="cofactor">
    <cofactor evidence="4">
        <name>Mg(2+)</name>
        <dbReference type="ChEBI" id="CHEBI:18420"/>
    </cofactor>
    <text evidence="4">Binds 1 Mg(2+) ion per subunit.</text>
</comment>